<keyword evidence="8" id="KW-0479">Metal-binding</keyword>
<dbReference type="GeneID" id="65562832"/>
<dbReference type="PANTHER" id="PTHR28511:SF1">
    <property type="entry name" value="ENDONUCLEASE V"/>
    <property type="match status" value="1"/>
</dbReference>
<dbReference type="AlphaFoldDB" id="A0A8F5BN88"/>
<dbReference type="GO" id="GO:0005737">
    <property type="term" value="C:cytoplasm"/>
    <property type="evidence" value="ECO:0007669"/>
    <property type="project" value="UniProtKB-SubCell"/>
</dbReference>
<dbReference type="EMBL" id="CP077717">
    <property type="protein sequence ID" value="QXJ28371.1"/>
    <property type="molecule type" value="Genomic_DNA"/>
</dbReference>
<dbReference type="InterPro" id="IPR007581">
    <property type="entry name" value="Endonuclease-V"/>
</dbReference>
<dbReference type="PANTHER" id="PTHR28511">
    <property type="entry name" value="ENDONUCLEASE V"/>
    <property type="match status" value="1"/>
</dbReference>
<comment type="cofactor">
    <cofactor evidence="8">
        <name>Mg(2+)</name>
        <dbReference type="ChEBI" id="CHEBI:18420"/>
    </cofactor>
</comment>
<proteinExistence type="inferred from homology"/>
<comment type="similarity">
    <text evidence="8">Belongs to the endonuclease V family.</text>
</comment>
<evidence type="ECO:0000256" key="7">
    <source>
        <dbReference type="ARBA" id="ARBA00022842"/>
    </source>
</evidence>
<dbReference type="OrthoDB" id="7885at2157"/>
<keyword evidence="8" id="KW-0227">DNA damage</keyword>
<keyword evidence="8" id="KW-0234">DNA repair</keyword>
<keyword evidence="6 8" id="KW-0378">Hydrolase</keyword>
<keyword evidence="3 8" id="KW-0963">Cytoplasm</keyword>
<organism evidence="9 10">
    <name type="scientific">Saccharolobus shibatae (strain ATCC 51178 / DSM 5389 / JCM 8931 / NBRC 15437 / B12)</name>
    <name type="common">Sulfolobus shibatae</name>
    <dbReference type="NCBI Taxonomy" id="523848"/>
    <lineage>
        <taxon>Archaea</taxon>
        <taxon>Thermoproteota</taxon>
        <taxon>Thermoprotei</taxon>
        <taxon>Sulfolobales</taxon>
        <taxon>Sulfolobaceae</taxon>
        <taxon>Saccharolobus</taxon>
    </lineage>
</organism>
<evidence type="ECO:0000313" key="10">
    <source>
        <dbReference type="Proteomes" id="UP000694018"/>
    </source>
</evidence>
<evidence type="ECO:0000256" key="5">
    <source>
        <dbReference type="ARBA" id="ARBA00022759"/>
    </source>
</evidence>
<feature type="site" description="Interaction with target DNA" evidence="8">
    <location>
        <position position="73"/>
    </location>
</feature>
<dbReference type="HAMAP" id="MF_00801">
    <property type="entry name" value="Endonuclease_5"/>
    <property type="match status" value="1"/>
</dbReference>
<comment type="subcellular location">
    <subcellularLocation>
        <location evidence="2 8">Cytoplasm</location>
    </subcellularLocation>
</comment>
<dbReference type="GO" id="GO:0043737">
    <property type="term" value="F:deoxyribonuclease V activity"/>
    <property type="evidence" value="ECO:0007669"/>
    <property type="project" value="UniProtKB-UniRule"/>
</dbReference>
<comment type="catalytic activity">
    <reaction evidence="1 8">
        <text>Endonucleolytic cleavage at apurinic or apyrimidinic sites to products with a 5'-phosphate.</text>
        <dbReference type="EC" id="3.1.21.7"/>
    </reaction>
</comment>
<evidence type="ECO:0000313" key="9">
    <source>
        <dbReference type="EMBL" id="QXJ28371.1"/>
    </source>
</evidence>
<keyword evidence="4 8" id="KW-0540">Nuclease</keyword>
<evidence type="ECO:0000256" key="1">
    <source>
        <dbReference type="ARBA" id="ARBA00001835"/>
    </source>
</evidence>
<dbReference type="RefSeq" id="WP_218259963.1">
    <property type="nucleotide sequence ID" value="NZ_CP077717.1"/>
</dbReference>
<dbReference type="GO" id="GO:0016891">
    <property type="term" value="F:RNA endonuclease activity producing 5'-phosphomonoesters, hydrolytic mechanism"/>
    <property type="evidence" value="ECO:0007669"/>
    <property type="project" value="TreeGrafter"/>
</dbReference>
<sequence length="198" mass="22056">MVEKHLLEFLEKLQFLISKNVKISHYGIENVKKICGVDIAYKGNLGFSVGVSMDINSGEYNYKSYVGEVNFPYIPGFLFMREAPLMIKAIEGLDCQLLLVDGHGIAHPRKSGIAAVIGVLLDFPTIGVAKSRLTGDLVNESDITYLYLNGEKVGVKFGRYFYSPGNKVDLQDCIELGKRGYPKVLKIADMLTKKIKKE</sequence>
<evidence type="ECO:0000256" key="4">
    <source>
        <dbReference type="ARBA" id="ARBA00022722"/>
    </source>
</evidence>
<name>A0A8F5BN88_SACSH</name>
<feature type="binding site" evidence="8">
    <location>
        <position position="101"/>
    </location>
    <ligand>
        <name>Mg(2+)</name>
        <dbReference type="ChEBI" id="CHEBI:18420"/>
    </ligand>
</feature>
<protein>
    <recommendedName>
        <fullName evidence="8">Endonuclease V</fullName>
        <ecNumber evidence="8">3.1.21.7</ecNumber>
    </recommendedName>
    <alternativeName>
        <fullName evidence="8">Deoxyinosine 3'endonuclease</fullName>
    </alternativeName>
    <alternativeName>
        <fullName evidence="8">Deoxyribonuclease V</fullName>
        <shortName evidence="8">DNase V</shortName>
    </alternativeName>
</protein>
<keyword evidence="7 8" id="KW-0460">Magnesium</keyword>
<dbReference type="Pfam" id="PF04493">
    <property type="entry name" value="Endonuclease_5"/>
    <property type="match status" value="1"/>
</dbReference>
<dbReference type="Proteomes" id="UP000694018">
    <property type="component" value="Chromosome"/>
</dbReference>
<feature type="binding site" evidence="8">
    <location>
        <position position="38"/>
    </location>
    <ligand>
        <name>Mg(2+)</name>
        <dbReference type="ChEBI" id="CHEBI:18420"/>
    </ligand>
</feature>
<dbReference type="CDD" id="cd06559">
    <property type="entry name" value="Endonuclease_V"/>
    <property type="match status" value="1"/>
</dbReference>
<dbReference type="GO" id="GO:0000287">
    <property type="term" value="F:magnesium ion binding"/>
    <property type="evidence" value="ECO:0007669"/>
    <property type="project" value="UniProtKB-UniRule"/>
</dbReference>
<reference evidence="9" key="1">
    <citation type="journal article" date="2021" name="Environ. Microbiol.">
        <title>New insights into the diversity and evolution of the archaeal mobilome from three complete genomes of Saccharolobus shibatae.</title>
        <authorList>
            <person name="Medvedeva S."/>
            <person name="Brandt D."/>
            <person name="Cvirkaite-Krupovic V."/>
            <person name="Liu Y."/>
            <person name="Severinov K."/>
            <person name="Ishino S."/>
            <person name="Ishino Y."/>
            <person name="Prangishvili D."/>
            <person name="Kalinowski J."/>
            <person name="Krupovic M."/>
        </authorList>
    </citation>
    <scope>NUCLEOTIDE SEQUENCE</scope>
    <source>
        <strain evidence="9">B12</strain>
    </source>
</reference>
<keyword evidence="5 8" id="KW-0255">Endonuclease</keyword>
<comment type="function">
    <text evidence="8">DNA repair enzyme involved in the repair of deaminated bases. Selectively cleaves double-stranded DNA at the second phosphodiester bond 3' to a deoxyinosine leaving behind the intact lesion on the nicked DNA.</text>
</comment>
<evidence type="ECO:0000256" key="8">
    <source>
        <dbReference type="HAMAP-Rule" id="MF_00801"/>
    </source>
</evidence>
<dbReference type="GO" id="GO:0006281">
    <property type="term" value="P:DNA repair"/>
    <property type="evidence" value="ECO:0007669"/>
    <property type="project" value="UniProtKB-UniRule"/>
</dbReference>
<accession>A0A8F5BN88</accession>
<evidence type="ECO:0000256" key="2">
    <source>
        <dbReference type="ARBA" id="ARBA00004496"/>
    </source>
</evidence>
<dbReference type="KEGG" id="sshi:J5U23_01240"/>
<evidence type="ECO:0000256" key="6">
    <source>
        <dbReference type="ARBA" id="ARBA00022801"/>
    </source>
</evidence>
<gene>
    <name evidence="8" type="primary">nfi</name>
    <name evidence="9" type="ORF">J5U23_01240</name>
</gene>
<dbReference type="GO" id="GO:0003727">
    <property type="term" value="F:single-stranded RNA binding"/>
    <property type="evidence" value="ECO:0007669"/>
    <property type="project" value="TreeGrafter"/>
</dbReference>
<evidence type="ECO:0000256" key="3">
    <source>
        <dbReference type="ARBA" id="ARBA00022490"/>
    </source>
</evidence>
<dbReference type="EC" id="3.1.21.7" evidence="8"/>